<keyword evidence="3" id="KW-1185">Reference proteome</keyword>
<keyword evidence="1" id="KW-0812">Transmembrane</keyword>
<organism evidence="2 3">
    <name type="scientific">Clostridium putrefaciens</name>
    <dbReference type="NCBI Taxonomy" id="99675"/>
    <lineage>
        <taxon>Bacteria</taxon>
        <taxon>Bacillati</taxon>
        <taxon>Bacillota</taxon>
        <taxon>Clostridia</taxon>
        <taxon>Eubacteriales</taxon>
        <taxon>Clostridiaceae</taxon>
        <taxon>Clostridium</taxon>
    </lineage>
</organism>
<feature type="transmembrane region" description="Helical" evidence="1">
    <location>
        <begin position="6"/>
        <end position="26"/>
    </location>
</feature>
<protein>
    <submittedName>
        <fullName evidence="2">Uncharacterized protein</fullName>
    </submittedName>
</protein>
<evidence type="ECO:0000313" key="2">
    <source>
        <dbReference type="EMBL" id="SUY46828.1"/>
    </source>
</evidence>
<dbReference type="Proteomes" id="UP000254664">
    <property type="component" value="Unassembled WGS sequence"/>
</dbReference>
<gene>
    <name evidence="2" type="ORF">NCTC9836_01137</name>
</gene>
<dbReference type="AlphaFoldDB" id="A0A381J815"/>
<dbReference type="EMBL" id="UFWZ01000001">
    <property type="protein sequence ID" value="SUY46828.1"/>
    <property type="molecule type" value="Genomic_DNA"/>
</dbReference>
<keyword evidence="1" id="KW-0472">Membrane</keyword>
<evidence type="ECO:0000313" key="3">
    <source>
        <dbReference type="Proteomes" id="UP000254664"/>
    </source>
</evidence>
<accession>A0A381J815</accession>
<sequence length="36" mass="4063">MKKVVIIFLAGLVIVLGGLYLFNKIYSHPNTLLFAR</sequence>
<name>A0A381J815_9CLOT</name>
<keyword evidence="1" id="KW-1133">Transmembrane helix</keyword>
<reference evidence="2 3" key="1">
    <citation type="submission" date="2018-06" db="EMBL/GenBank/DDBJ databases">
        <authorList>
            <consortium name="Pathogen Informatics"/>
            <person name="Doyle S."/>
        </authorList>
    </citation>
    <scope>NUCLEOTIDE SEQUENCE [LARGE SCALE GENOMIC DNA]</scope>
    <source>
        <strain evidence="2 3">NCTC9836</strain>
    </source>
</reference>
<proteinExistence type="predicted"/>
<evidence type="ECO:0000256" key="1">
    <source>
        <dbReference type="SAM" id="Phobius"/>
    </source>
</evidence>